<dbReference type="GO" id="GO:0004300">
    <property type="term" value="F:enoyl-CoA hydratase activity"/>
    <property type="evidence" value="ECO:0007669"/>
    <property type="project" value="TreeGrafter"/>
</dbReference>
<keyword evidence="5" id="KW-1185">Reference proteome</keyword>
<reference evidence="4 5" key="1">
    <citation type="submission" date="2018-09" db="EMBL/GenBank/DDBJ databases">
        <authorList>
            <person name="Tagini F."/>
        </authorList>
    </citation>
    <scope>NUCLEOTIDE SEQUENCE [LARGE SCALE GENOMIC DNA]</scope>
    <source>
        <strain evidence="4 5">MK142</strain>
    </source>
</reference>
<sequence>MAIDPGAVGAVTEPMLFDWTDRETLLYALGVGAGTEDLSFTTENSHGLAQQVLPTYAVICCPAFGAAGKVGKFNWARLLHGSQTVRLHAPLPPAGKLSVVSEVADIQDKGEGKNAIIMLRGRGSDPDSGALVAETLTTLVIRGEGGFGGEPGQRPPAPEFPDREPDARVALPTREDQALIYRLSGDRNPLHSDPWFAKELAGFPKPILHGLCTYGVSGRALVAELGGGVAANITSIAARFTSPVFPGETLTTLIWRTEPGRAVYRTEASGADGSESRVVLDDGAVEYVA</sequence>
<evidence type="ECO:0000259" key="3">
    <source>
        <dbReference type="Pfam" id="PF22622"/>
    </source>
</evidence>
<evidence type="ECO:0000259" key="2">
    <source>
        <dbReference type="Pfam" id="PF01575"/>
    </source>
</evidence>
<dbReference type="Pfam" id="PF22622">
    <property type="entry name" value="MFE-2_hydrat-2_N"/>
    <property type="match status" value="1"/>
</dbReference>
<feature type="domain" description="MaoC-like" evidence="2">
    <location>
        <begin position="161"/>
        <end position="260"/>
    </location>
</feature>
<dbReference type="EMBL" id="UPHU01000001">
    <property type="protein sequence ID" value="VBA48125.1"/>
    <property type="molecule type" value="Genomic_DNA"/>
</dbReference>
<dbReference type="GO" id="GO:0003857">
    <property type="term" value="F:(3S)-3-hydroxyacyl-CoA dehydrogenase (NAD+) activity"/>
    <property type="evidence" value="ECO:0007669"/>
    <property type="project" value="TreeGrafter"/>
</dbReference>
<dbReference type="PANTHER" id="PTHR13078:SF56">
    <property type="entry name" value="PEROXISOMAL MULTIFUNCTIONAL ENZYME TYPE 2"/>
    <property type="match status" value="1"/>
</dbReference>
<name>A0A498QNG3_9MYCO</name>
<dbReference type="InterPro" id="IPR029069">
    <property type="entry name" value="HotDog_dom_sf"/>
</dbReference>
<evidence type="ECO:0000256" key="1">
    <source>
        <dbReference type="ARBA" id="ARBA00005254"/>
    </source>
</evidence>
<dbReference type="GO" id="GO:0044594">
    <property type="term" value="F:17-beta-hydroxysteroid dehydrogenase (NAD+) activity"/>
    <property type="evidence" value="ECO:0007669"/>
    <property type="project" value="TreeGrafter"/>
</dbReference>
<gene>
    <name evidence="4" type="ORF">LAUMK142_01137</name>
</gene>
<dbReference type="OrthoDB" id="5522043at2"/>
<dbReference type="Pfam" id="PF01575">
    <property type="entry name" value="MaoC_dehydratas"/>
    <property type="match status" value="1"/>
</dbReference>
<feature type="domain" description="Peroxisomal multifunctional enzyme type 2-like N-terminal" evidence="3">
    <location>
        <begin position="17"/>
        <end position="143"/>
    </location>
</feature>
<dbReference type="AlphaFoldDB" id="A0A498QNG3"/>
<dbReference type="RefSeq" id="WP_099188041.1">
    <property type="nucleotide sequence ID" value="NZ_JAIENV010000024.1"/>
</dbReference>
<evidence type="ECO:0008006" key="6">
    <source>
        <dbReference type="Google" id="ProtNLM"/>
    </source>
</evidence>
<evidence type="ECO:0000313" key="4">
    <source>
        <dbReference type="EMBL" id="VBA48125.1"/>
    </source>
</evidence>
<accession>A0A498QNG3</accession>
<dbReference type="InterPro" id="IPR054357">
    <property type="entry name" value="MFE-2_N"/>
</dbReference>
<dbReference type="Gene3D" id="3.10.129.10">
    <property type="entry name" value="Hotdog Thioesterase"/>
    <property type="match status" value="2"/>
</dbReference>
<dbReference type="CDD" id="cd03448">
    <property type="entry name" value="HDE_HSD"/>
    <property type="match status" value="1"/>
</dbReference>
<protein>
    <recommendedName>
        <fullName evidence="6">Dehydrogenase</fullName>
    </recommendedName>
</protein>
<dbReference type="SUPFAM" id="SSF54637">
    <property type="entry name" value="Thioesterase/thiol ester dehydrase-isomerase"/>
    <property type="match status" value="2"/>
</dbReference>
<dbReference type="GO" id="GO:0006635">
    <property type="term" value="P:fatty acid beta-oxidation"/>
    <property type="evidence" value="ECO:0007669"/>
    <property type="project" value="TreeGrafter"/>
</dbReference>
<dbReference type="Proteomes" id="UP000268285">
    <property type="component" value="Unassembled WGS sequence"/>
</dbReference>
<dbReference type="PANTHER" id="PTHR13078">
    <property type="entry name" value="PEROXISOMAL MULTIFUNCTIONAL ENZYME TYPE 2-RELATED"/>
    <property type="match status" value="1"/>
</dbReference>
<dbReference type="InterPro" id="IPR002539">
    <property type="entry name" value="MaoC-like_dom"/>
</dbReference>
<proteinExistence type="inferred from homology"/>
<organism evidence="4 5">
    <name type="scientific">Mycobacterium pseudokansasii</name>
    <dbReference type="NCBI Taxonomy" id="2341080"/>
    <lineage>
        <taxon>Bacteria</taxon>
        <taxon>Bacillati</taxon>
        <taxon>Actinomycetota</taxon>
        <taxon>Actinomycetes</taxon>
        <taxon>Mycobacteriales</taxon>
        <taxon>Mycobacteriaceae</taxon>
        <taxon>Mycobacterium</taxon>
    </lineage>
</organism>
<comment type="similarity">
    <text evidence="1">Belongs to the enoyl-CoA hydratase/isomerase family.</text>
</comment>
<evidence type="ECO:0000313" key="5">
    <source>
        <dbReference type="Proteomes" id="UP000268285"/>
    </source>
</evidence>